<feature type="region of interest" description="Disordered" evidence="1">
    <location>
        <begin position="1"/>
        <end position="24"/>
    </location>
</feature>
<dbReference type="Proteomes" id="UP000559182">
    <property type="component" value="Unassembled WGS sequence"/>
</dbReference>
<reference evidence="2 3" key="1">
    <citation type="submission" date="2020-08" db="EMBL/GenBank/DDBJ databases">
        <title>Sequencing the genomes of 1000 actinobacteria strains.</title>
        <authorList>
            <person name="Klenk H.-P."/>
        </authorList>
    </citation>
    <scope>NUCLEOTIDE SEQUENCE [LARGE SCALE GENOMIC DNA]</scope>
    <source>
        <strain evidence="2 3">DSM 105369</strain>
    </source>
</reference>
<accession>A0A839N7C0</accession>
<dbReference type="EMBL" id="JACHVQ010000002">
    <property type="protein sequence ID" value="MBB2893167.1"/>
    <property type="molecule type" value="Genomic_DNA"/>
</dbReference>
<evidence type="ECO:0000256" key="1">
    <source>
        <dbReference type="SAM" id="MobiDB-lite"/>
    </source>
</evidence>
<dbReference type="RefSeq" id="WP_183321514.1">
    <property type="nucleotide sequence ID" value="NZ_JACHVQ010000002.1"/>
</dbReference>
<keyword evidence="3" id="KW-1185">Reference proteome</keyword>
<name>A0A839N7C0_9MICO</name>
<sequence>MSSMELHRQGSGQRLPVREQKQHNNAVARVVADTKLTAVKVDAEAALTGRMMERAVDIDDYRHALVGGDETKNAILTRLEMTFIGKVERIQRNFGSEFGL</sequence>
<protein>
    <submittedName>
        <fullName evidence="2">Uncharacterized protein</fullName>
    </submittedName>
</protein>
<gene>
    <name evidence="2" type="ORF">FHU39_003185</name>
</gene>
<evidence type="ECO:0000313" key="3">
    <source>
        <dbReference type="Proteomes" id="UP000559182"/>
    </source>
</evidence>
<organism evidence="2 3">
    <name type="scientific">Flexivirga oryzae</name>
    <dbReference type="NCBI Taxonomy" id="1794944"/>
    <lineage>
        <taxon>Bacteria</taxon>
        <taxon>Bacillati</taxon>
        <taxon>Actinomycetota</taxon>
        <taxon>Actinomycetes</taxon>
        <taxon>Micrococcales</taxon>
        <taxon>Dermacoccaceae</taxon>
        <taxon>Flexivirga</taxon>
    </lineage>
</organism>
<dbReference type="AlphaFoldDB" id="A0A839N7C0"/>
<comment type="caution">
    <text evidence="2">The sequence shown here is derived from an EMBL/GenBank/DDBJ whole genome shotgun (WGS) entry which is preliminary data.</text>
</comment>
<evidence type="ECO:0000313" key="2">
    <source>
        <dbReference type="EMBL" id="MBB2893167.1"/>
    </source>
</evidence>
<proteinExistence type="predicted"/>